<dbReference type="PANTHER" id="PTHR12753:SF0">
    <property type="entry name" value="ALPHA N-TERMINAL PROTEIN METHYLTRANSFERASE 1"/>
    <property type="match status" value="1"/>
</dbReference>
<dbReference type="SUPFAM" id="SSF53335">
    <property type="entry name" value="S-adenosyl-L-methionine-dependent methyltransferases"/>
    <property type="match status" value="1"/>
</dbReference>
<dbReference type="GO" id="GO:0005737">
    <property type="term" value="C:cytoplasm"/>
    <property type="evidence" value="ECO:0007669"/>
    <property type="project" value="TreeGrafter"/>
</dbReference>
<dbReference type="EC" id="2.1.1.244" evidence="5"/>
<dbReference type="Gene3D" id="3.40.50.150">
    <property type="entry name" value="Vaccinia Virus protein VP39"/>
    <property type="match status" value="1"/>
</dbReference>
<comment type="similarity">
    <text evidence="1">Belongs to the methyltransferase superfamily. NTM1 family.</text>
</comment>
<dbReference type="EMBL" id="JAQMWT010000134">
    <property type="protein sequence ID" value="KAJ8609715.1"/>
    <property type="molecule type" value="Genomic_DNA"/>
</dbReference>
<evidence type="ECO:0000256" key="11">
    <source>
        <dbReference type="SAM" id="MobiDB-lite"/>
    </source>
</evidence>
<evidence type="ECO:0000313" key="13">
    <source>
        <dbReference type="Proteomes" id="UP001230188"/>
    </source>
</evidence>
<evidence type="ECO:0000256" key="5">
    <source>
        <dbReference type="ARBA" id="ARBA00039112"/>
    </source>
</evidence>
<keyword evidence="3" id="KW-0808">Transferase</keyword>
<feature type="compositionally biased region" description="Basic and acidic residues" evidence="11">
    <location>
        <begin position="295"/>
        <end position="304"/>
    </location>
</feature>
<comment type="catalytic activity">
    <reaction evidence="8">
        <text>N-terminal L-seryl-L-prolyl-L-lysyl-[protein] + 3 S-adenosyl-L-methionine = N-terminal N,N,N-trimethyl-L-seryl-L-prolyl-L-lysyl-[protein] + 3 S-adenosyl-L-homocysteine + 3 H(+)</text>
        <dbReference type="Rhea" id="RHEA:54724"/>
        <dbReference type="Rhea" id="RHEA-COMP:13789"/>
        <dbReference type="Rhea" id="RHEA-COMP:13973"/>
        <dbReference type="ChEBI" id="CHEBI:15378"/>
        <dbReference type="ChEBI" id="CHEBI:57856"/>
        <dbReference type="ChEBI" id="CHEBI:59789"/>
        <dbReference type="ChEBI" id="CHEBI:138061"/>
        <dbReference type="ChEBI" id="CHEBI:138317"/>
        <dbReference type="EC" id="2.1.1.244"/>
    </reaction>
</comment>
<comment type="catalytic activity">
    <reaction evidence="9">
        <text>N-terminal L-prolyl-L-prolyl-L-lysyl-[protein] + 2 S-adenosyl-L-methionine = N-terminal N,N-dimethyl-L-prolyl-L-prolyl-L-lysyl-[protein] + 2 S-adenosyl-L-homocysteine + 2 H(+)</text>
        <dbReference type="Rhea" id="RHEA:54736"/>
        <dbReference type="Rhea" id="RHEA-COMP:13787"/>
        <dbReference type="Rhea" id="RHEA-COMP:13974"/>
        <dbReference type="ChEBI" id="CHEBI:15378"/>
        <dbReference type="ChEBI" id="CHEBI:57856"/>
        <dbReference type="ChEBI" id="CHEBI:59789"/>
        <dbReference type="ChEBI" id="CHEBI:138059"/>
        <dbReference type="ChEBI" id="CHEBI:138318"/>
        <dbReference type="EC" id="2.1.1.244"/>
    </reaction>
</comment>
<feature type="region of interest" description="Disordered" evidence="11">
    <location>
        <begin position="291"/>
        <end position="318"/>
    </location>
</feature>
<keyword evidence="2" id="KW-0489">Methyltransferase</keyword>
<evidence type="ECO:0000256" key="7">
    <source>
        <dbReference type="ARBA" id="ARBA00043129"/>
    </source>
</evidence>
<evidence type="ECO:0000256" key="8">
    <source>
        <dbReference type="ARBA" id="ARBA00047306"/>
    </source>
</evidence>
<sequence length="318" mass="35488">MSQFLVDRIEKRLVDRGCRLSGSSDAQFWASPKALWQDKAYRESWYSVAKQYWEDAVIAPPTLNGVLGGFAHLDAPDSAFSRRFLRDAKIRPGFVAADMAAGIGRVCKHVLLPSGASRVDVVEQSTSLLRAAPDYVAQPDELGGGEECAAQCRFVRAAMQEWRPAATYDVVWVQWSVGHLTDVDFVAFLVRCRDALAPNGIVVVKDNVLHTKCSDDDAFYVDDDDRSICRSLAYYRSVFDEAEAQVILERKQPVEPANDAFPNDIYPVFAWALAWNDDARGEPPRLIFEEADDVEPPHLDRPHTPDSLLRGLGSPPVY</sequence>
<dbReference type="AlphaFoldDB" id="A0AAD7UMB0"/>
<dbReference type="InterPro" id="IPR008576">
    <property type="entry name" value="MeTrfase_NTM1"/>
</dbReference>
<evidence type="ECO:0000313" key="12">
    <source>
        <dbReference type="EMBL" id="KAJ8609715.1"/>
    </source>
</evidence>
<evidence type="ECO:0000256" key="3">
    <source>
        <dbReference type="ARBA" id="ARBA00022679"/>
    </source>
</evidence>
<name>A0AAD7UMB0_9STRA</name>
<dbReference type="Pfam" id="PF05891">
    <property type="entry name" value="Methyltransf_PK"/>
    <property type="match status" value="1"/>
</dbReference>
<evidence type="ECO:0000256" key="10">
    <source>
        <dbReference type="ARBA" id="ARBA00048167"/>
    </source>
</evidence>
<evidence type="ECO:0000256" key="4">
    <source>
        <dbReference type="ARBA" id="ARBA00022691"/>
    </source>
</evidence>
<protein>
    <recommendedName>
        <fullName evidence="6">Alpha N-terminal protein methyltransferase 1</fullName>
        <ecNumber evidence="5">2.1.1.244</ecNumber>
    </recommendedName>
    <alternativeName>
        <fullName evidence="7">X-Pro-Lys N-terminal protein methyltransferase 1</fullName>
    </alternativeName>
</protein>
<dbReference type="Proteomes" id="UP001230188">
    <property type="component" value="Unassembled WGS sequence"/>
</dbReference>
<comment type="catalytic activity">
    <reaction evidence="10">
        <text>N-terminal L-alanyl-L-prolyl-L-lysyl-[protein] + 3 S-adenosyl-L-methionine = N-terminal N,N,N-trimethyl-L-alanyl-L-prolyl-L-lysyl-[protein] + 3 S-adenosyl-L-homocysteine + 3 H(+)</text>
        <dbReference type="Rhea" id="RHEA:54712"/>
        <dbReference type="Rhea" id="RHEA-COMP:13785"/>
        <dbReference type="Rhea" id="RHEA-COMP:13971"/>
        <dbReference type="ChEBI" id="CHEBI:15378"/>
        <dbReference type="ChEBI" id="CHEBI:57856"/>
        <dbReference type="ChEBI" id="CHEBI:59789"/>
        <dbReference type="ChEBI" id="CHEBI:138057"/>
        <dbReference type="ChEBI" id="CHEBI:138315"/>
        <dbReference type="EC" id="2.1.1.244"/>
    </reaction>
</comment>
<gene>
    <name evidence="12" type="ORF">CTAYLR_008448</name>
</gene>
<proteinExistence type="inferred from homology"/>
<dbReference type="GO" id="GO:0071885">
    <property type="term" value="F:N-terminal protein N-methyltransferase activity"/>
    <property type="evidence" value="ECO:0007669"/>
    <property type="project" value="UniProtKB-EC"/>
</dbReference>
<evidence type="ECO:0000256" key="1">
    <source>
        <dbReference type="ARBA" id="ARBA00009059"/>
    </source>
</evidence>
<evidence type="ECO:0000256" key="2">
    <source>
        <dbReference type="ARBA" id="ARBA00022603"/>
    </source>
</evidence>
<dbReference type="InterPro" id="IPR029063">
    <property type="entry name" value="SAM-dependent_MTases_sf"/>
</dbReference>
<accession>A0AAD7UMB0</accession>
<reference evidence="12" key="1">
    <citation type="submission" date="2023-01" db="EMBL/GenBank/DDBJ databases">
        <title>Metagenome sequencing of chrysophaentin producing Chrysophaeum taylorii.</title>
        <authorList>
            <person name="Davison J."/>
            <person name="Bewley C."/>
        </authorList>
    </citation>
    <scope>NUCLEOTIDE SEQUENCE</scope>
    <source>
        <strain evidence="12">NIES-1699</strain>
    </source>
</reference>
<keyword evidence="4" id="KW-0949">S-adenosyl-L-methionine</keyword>
<organism evidence="12 13">
    <name type="scientific">Chrysophaeum taylorii</name>
    <dbReference type="NCBI Taxonomy" id="2483200"/>
    <lineage>
        <taxon>Eukaryota</taxon>
        <taxon>Sar</taxon>
        <taxon>Stramenopiles</taxon>
        <taxon>Ochrophyta</taxon>
        <taxon>Pelagophyceae</taxon>
        <taxon>Pelagomonadales</taxon>
        <taxon>Pelagomonadaceae</taxon>
        <taxon>Chrysophaeum</taxon>
    </lineage>
</organism>
<dbReference type="PANTHER" id="PTHR12753">
    <property type="entry name" value="AD-003 - RELATED"/>
    <property type="match status" value="1"/>
</dbReference>
<evidence type="ECO:0000256" key="9">
    <source>
        <dbReference type="ARBA" id="ARBA00047885"/>
    </source>
</evidence>
<dbReference type="GO" id="GO:0032259">
    <property type="term" value="P:methylation"/>
    <property type="evidence" value="ECO:0007669"/>
    <property type="project" value="UniProtKB-KW"/>
</dbReference>
<evidence type="ECO:0000256" key="6">
    <source>
        <dbReference type="ARBA" id="ARBA00039449"/>
    </source>
</evidence>
<comment type="caution">
    <text evidence="12">The sequence shown here is derived from an EMBL/GenBank/DDBJ whole genome shotgun (WGS) entry which is preliminary data.</text>
</comment>
<keyword evidence="13" id="KW-1185">Reference proteome</keyword>